<dbReference type="Proteomes" id="UP000077266">
    <property type="component" value="Unassembled WGS sequence"/>
</dbReference>
<feature type="transmembrane region" description="Helical" evidence="1">
    <location>
        <begin position="188"/>
        <end position="215"/>
    </location>
</feature>
<name>A0A165BQA7_EXIGL</name>
<evidence type="ECO:0000313" key="4">
    <source>
        <dbReference type="Proteomes" id="UP000077266"/>
    </source>
</evidence>
<protein>
    <recommendedName>
        <fullName evidence="2">DUF6535 domain-containing protein</fullName>
    </recommendedName>
</protein>
<proteinExistence type="predicted"/>
<dbReference type="InterPro" id="IPR045338">
    <property type="entry name" value="DUF6535"/>
</dbReference>
<evidence type="ECO:0000259" key="2">
    <source>
        <dbReference type="Pfam" id="PF20153"/>
    </source>
</evidence>
<evidence type="ECO:0000313" key="3">
    <source>
        <dbReference type="EMBL" id="KZV81055.1"/>
    </source>
</evidence>
<organism evidence="3 4">
    <name type="scientific">Exidia glandulosa HHB12029</name>
    <dbReference type="NCBI Taxonomy" id="1314781"/>
    <lineage>
        <taxon>Eukaryota</taxon>
        <taxon>Fungi</taxon>
        <taxon>Dikarya</taxon>
        <taxon>Basidiomycota</taxon>
        <taxon>Agaricomycotina</taxon>
        <taxon>Agaricomycetes</taxon>
        <taxon>Auriculariales</taxon>
        <taxon>Exidiaceae</taxon>
        <taxon>Exidia</taxon>
    </lineage>
</organism>
<dbReference type="Pfam" id="PF20153">
    <property type="entry name" value="DUF6535"/>
    <property type="match status" value="1"/>
</dbReference>
<dbReference type="InParanoid" id="A0A165BQA7"/>
<dbReference type="STRING" id="1314781.A0A165BQA7"/>
<gene>
    <name evidence="3" type="ORF">EXIGLDRAFT_755856</name>
</gene>
<keyword evidence="1" id="KW-0812">Transmembrane</keyword>
<evidence type="ECO:0000256" key="1">
    <source>
        <dbReference type="SAM" id="Phobius"/>
    </source>
</evidence>
<keyword evidence="1" id="KW-0472">Membrane</keyword>
<feature type="domain" description="DUF6535" evidence="2">
    <location>
        <begin position="36"/>
        <end position="215"/>
    </location>
</feature>
<dbReference type="OrthoDB" id="3219854at2759"/>
<feature type="transmembrane region" description="Helical" evidence="1">
    <location>
        <begin position="57"/>
        <end position="77"/>
    </location>
</feature>
<sequence>MAAAALTIKTFPTDKYNDEYPPDPPGREMDKYSRIWRVYRDERSKFELDRVDGWNRLFDILLTFAGLFIAALTVFLVDSYKLLQEDSTDYIAEILFNISASVPVSNATGNVTRPRSDSSHPSPSLLLRSTNVSWFSSLLVTLAVALYCILAKQWIREYERIIRTGAPTSHEWTKRQVMAWEYMKRWGVPVLVSLLPTLIHASLFLFLLGLCLFLIEINKPITILVAVAGGVVLLAYVLQSSLSLFIESCAWRTSLTRRLRDLFRATTPPTSIFRRVIAVLPWSGSEITLDNAEAYAIRWLLLSCGPNAAAVATQAIAAAVGPPDTYNQGYDNGTLSGPVPPNNPTAWQAGRAAGIAAAASFAIVPPPGQNDAWQRAESAGLEAGWRGFVSAATALDGGPTRDELSDVLAGHAAGYAAWLAIERRSAIPYIPWDLARAAGRASGFSGSQVGEVTARASALTKTTTTTAMASGVISTTTVITGTTTGAVTPNEPNADPSQRFRKAYTDTYRAANNAANNAGIVPVRAHNVLAYLRAYKPHDLRERLSAREAEISTYPHETHQDELEYCQRALQGLL</sequence>
<feature type="transmembrane region" description="Helical" evidence="1">
    <location>
        <begin position="132"/>
        <end position="150"/>
    </location>
</feature>
<feature type="transmembrane region" description="Helical" evidence="1">
    <location>
        <begin position="221"/>
        <end position="238"/>
    </location>
</feature>
<dbReference type="AlphaFoldDB" id="A0A165BQA7"/>
<keyword evidence="4" id="KW-1185">Reference proteome</keyword>
<accession>A0A165BQA7</accession>
<keyword evidence="1" id="KW-1133">Transmembrane helix</keyword>
<dbReference type="EMBL" id="KV426423">
    <property type="protein sequence ID" value="KZV81055.1"/>
    <property type="molecule type" value="Genomic_DNA"/>
</dbReference>
<reference evidence="3 4" key="1">
    <citation type="journal article" date="2016" name="Mol. Biol. Evol.">
        <title>Comparative Genomics of Early-Diverging Mushroom-Forming Fungi Provides Insights into the Origins of Lignocellulose Decay Capabilities.</title>
        <authorList>
            <person name="Nagy L.G."/>
            <person name="Riley R."/>
            <person name="Tritt A."/>
            <person name="Adam C."/>
            <person name="Daum C."/>
            <person name="Floudas D."/>
            <person name="Sun H."/>
            <person name="Yadav J.S."/>
            <person name="Pangilinan J."/>
            <person name="Larsson K.H."/>
            <person name="Matsuura K."/>
            <person name="Barry K."/>
            <person name="Labutti K."/>
            <person name="Kuo R."/>
            <person name="Ohm R.A."/>
            <person name="Bhattacharya S.S."/>
            <person name="Shirouzu T."/>
            <person name="Yoshinaga Y."/>
            <person name="Martin F.M."/>
            <person name="Grigoriev I.V."/>
            <person name="Hibbett D.S."/>
        </authorList>
    </citation>
    <scope>NUCLEOTIDE SEQUENCE [LARGE SCALE GENOMIC DNA]</scope>
    <source>
        <strain evidence="3 4">HHB12029</strain>
    </source>
</reference>